<dbReference type="Pfam" id="PF00069">
    <property type="entry name" value="Pkinase"/>
    <property type="match status" value="1"/>
</dbReference>
<dbReference type="GO" id="GO:0005524">
    <property type="term" value="F:ATP binding"/>
    <property type="evidence" value="ECO:0007669"/>
    <property type="project" value="InterPro"/>
</dbReference>
<sequence>MAPLSNSTEKCNAMTANPIVAKTPNPVVTITKPESSWTAHIVAGVIGGIVIFTVAAFFLLRKKHRGNGRSDSRSNPLLLAQQLSDTDSSGLSVTTQYAQFTMQNDIRFDRTLAKFRIPQEEIQNISLLARGGYGVVFRAKLGKIDIAMKQLLPSKAKELNAIQDFMNDIRLCACLKHPKIVKFVGISWSTLHDLAVLSEFMVNGDVMSLNHMEAKKPDDERMFQWLPRSSGGPCKTSIAAAVVDALVYLHSFEPCVIYRDLKSKNVLLSETWETKLSDFGISCVRSFEESTSLKMGAVAWIAPEVLIGGRYTEKADIYSFGVLLSELDTLQVPYAEMLNENGFSDARLAMLVSEGSLHPTFTENMPENLRSIADACLSF</sequence>
<evidence type="ECO:0000259" key="2">
    <source>
        <dbReference type="PROSITE" id="PS50011"/>
    </source>
</evidence>
<proteinExistence type="predicted"/>
<dbReference type="InterPro" id="IPR008271">
    <property type="entry name" value="Ser/Thr_kinase_AS"/>
</dbReference>
<dbReference type="GO" id="GO:0004674">
    <property type="term" value="F:protein serine/threonine kinase activity"/>
    <property type="evidence" value="ECO:0007669"/>
    <property type="project" value="TreeGrafter"/>
</dbReference>
<dbReference type="Proteomes" id="UP000481153">
    <property type="component" value="Unassembled WGS sequence"/>
</dbReference>
<keyword evidence="1" id="KW-0812">Transmembrane</keyword>
<keyword evidence="1" id="KW-0472">Membrane</keyword>
<dbReference type="SUPFAM" id="SSF56112">
    <property type="entry name" value="Protein kinase-like (PK-like)"/>
    <property type="match status" value="1"/>
</dbReference>
<dbReference type="VEuPathDB" id="FungiDB:AeMF1_001660"/>
<dbReference type="PANTHER" id="PTHR44329">
    <property type="entry name" value="SERINE/THREONINE-PROTEIN KINASE TNNI3K-RELATED"/>
    <property type="match status" value="1"/>
</dbReference>
<dbReference type="InterPro" id="IPR000719">
    <property type="entry name" value="Prot_kinase_dom"/>
</dbReference>
<organism evidence="3 4">
    <name type="scientific">Aphanomyces euteiches</name>
    <dbReference type="NCBI Taxonomy" id="100861"/>
    <lineage>
        <taxon>Eukaryota</taxon>
        <taxon>Sar</taxon>
        <taxon>Stramenopiles</taxon>
        <taxon>Oomycota</taxon>
        <taxon>Saprolegniomycetes</taxon>
        <taxon>Saprolegniales</taxon>
        <taxon>Verrucalvaceae</taxon>
        <taxon>Aphanomyces</taxon>
    </lineage>
</organism>
<feature type="transmembrane region" description="Helical" evidence="1">
    <location>
        <begin position="37"/>
        <end position="60"/>
    </location>
</feature>
<name>A0A6G0WR75_9STRA</name>
<dbReference type="SMART" id="SM00220">
    <property type="entry name" value="S_TKc"/>
    <property type="match status" value="1"/>
</dbReference>
<evidence type="ECO:0000256" key="1">
    <source>
        <dbReference type="SAM" id="Phobius"/>
    </source>
</evidence>
<reference evidence="3 4" key="1">
    <citation type="submission" date="2019-07" db="EMBL/GenBank/DDBJ databases">
        <title>Genomics analysis of Aphanomyces spp. identifies a new class of oomycete effector associated with host adaptation.</title>
        <authorList>
            <person name="Gaulin E."/>
        </authorList>
    </citation>
    <scope>NUCLEOTIDE SEQUENCE [LARGE SCALE GENOMIC DNA]</scope>
    <source>
        <strain evidence="3 4">ATCC 201684</strain>
    </source>
</reference>
<gene>
    <name evidence="3" type="ORF">Ae201684_012556</name>
</gene>
<dbReference type="AlphaFoldDB" id="A0A6G0WR75"/>
<accession>A0A6G0WR75</accession>
<dbReference type="InterPro" id="IPR051681">
    <property type="entry name" value="Ser/Thr_Kinases-Pseudokinases"/>
</dbReference>
<feature type="domain" description="Protein kinase" evidence="2">
    <location>
        <begin position="122"/>
        <end position="379"/>
    </location>
</feature>
<comment type="caution">
    <text evidence="3">The sequence shown here is derived from an EMBL/GenBank/DDBJ whole genome shotgun (WGS) entry which is preliminary data.</text>
</comment>
<dbReference type="PROSITE" id="PS00108">
    <property type="entry name" value="PROTEIN_KINASE_ST"/>
    <property type="match status" value="1"/>
</dbReference>
<keyword evidence="1" id="KW-1133">Transmembrane helix</keyword>
<dbReference type="InterPro" id="IPR011009">
    <property type="entry name" value="Kinase-like_dom_sf"/>
</dbReference>
<evidence type="ECO:0000313" key="4">
    <source>
        <dbReference type="Proteomes" id="UP000481153"/>
    </source>
</evidence>
<dbReference type="PANTHER" id="PTHR44329:SF214">
    <property type="entry name" value="PROTEIN KINASE DOMAIN-CONTAINING PROTEIN"/>
    <property type="match status" value="1"/>
</dbReference>
<keyword evidence="4" id="KW-1185">Reference proteome</keyword>
<evidence type="ECO:0000313" key="3">
    <source>
        <dbReference type="EMBL" id="KAF0729917.1"/>
    </source>
</evidence>
<dbReference type="PROSITE" id="PS50011">
    <property type="entry name" value="PROTEIN_KINASE_DOM"/>
    <property type="match status" value="1"/>
</dbReference>
<dbReference type="EMBL" id="VJMJ01000159">
    <property type="protein sequence ID" value="KAF0729917.1"/>
    <property type="molecule type" value="Genomic_DNA"/>
</dbReference>
<protein>
    <recommendedName>
        <fullName evidence="2">Protein kinase domain-containing protein</fullName>
    </recommendedName>
</protein>
<dbReference type="Gene3D" id="1.10.510.10">
    <property type="entry name" value="Transferase(Phosphotransferase) domain 1"/>
    <property type="match status" value="1"/>
</dbReference>